<feature type="region of interest" description="Disordered" evidence="4">
    <location>
        <begin position="735"/>
        <end position="786"/>
    </location>
</feature>
<dbReference type="Gene3D" id="1.25.10.10">
    <property type="entry name" value="Leucine-rich Repeat Variant"/>
    <property type="match status" value="2"/>
</dbReference>
<evidence type="ECO:0000256" key="3">
    <source>
        <dbReference type="ARBA" id="ARBA00046326"/>
    </source>
</evidence>
<dbReference type="VEuPathDB" id="ToxoDB:BESB_035770"/>
<dbReference type="STRING" id="94643.A0A2A9MGT2"/>
<dbReference type="InterPro" id="IPR056457">
    <property type="entry name" value="DOP1_C"/>
</dbReference>
<dbReference type="PANTHER" id="PTHR14042">
    <property type="entry name" value="DOPEY-RELATED"/>
    <property type="match status" value="1"/>
</dbReference>
<dbReference type="SUPFAM" id="SSF48371">
    <property type="entry name" value="ARM repeat"/>
    <property type="match status" value="1"/>
</dbReference>
<feature type="region of interest" description="Disordered" evidence="4">
    <location>
        <begin position="1290"/>
        <end position="1323"/>
    </location>
</feature>
<feature type="compositionally biased region" description="Low complexity" evidence="4">
    <location>
        <begin position="2817"/>
        <end position="2828"/>
    </location>
</feature>
<feature type="region of interest" description="Disordered" evidence="4">
    <location>
        <begin position="2159"/>
        <end position="2191"/>
    </location>
</feature>
<feature type="region of interest" description="Disordered" evidence="4">
    <location>
        <begin position="1135"/>
        <end position="1167"/>
    </location>
</feature>
<feature type="compositionally biased region" description="Basic and acidic residues" evidence="4">
    <location>
        <begin position="1736"/>
        <end position="1747"/>
    </location>
</feature>
<feature type="region of interest" description="Disordered" evidence="4">
    <location>
        <begin position="2890"/>
        <end position="2943"/>
    </location>
</feature>
<accession>A0A2A9MGT2</accession>
<feature type="compositionally biased region" description="Basic and acidic residues" evidence="4">
    <location>
        <begin position="595"/>
        <end position="611"/>
    </location>
</feature>
<gene>
    <name evidence="7" type="ORF">BESB_035770</name>
</gene>
<dbReference type="GO" id="GO:0005802">
    <property type="term" value="C:trans-Golgi network"/>
    <property type="evidence" value="ECO:0007669"/>
    <property type="project" value="TreeGrafter"/>
</dbReference>
<dbReference type="OrthoDB" id="297643at2759"/>
<evidence type="ECO:0000256" key="4">
    <source>
        <dbReference type="SAM" id="MobiDB-lite"/>
    </source>
</evidence>
<feature type="compositionally biased region" description="Low complexity" evidence="4">
    <location>
        <begin position="776"/>
        <end position="786"/>
    </location>
</feature>
<feature type="compositionally biased region" description="Basic and acidic residues" evidence="4">
    <location>
        <begin position="2911"/>
        <end position="2928"/>
    </location>
</feature>
<feature type="compositionally biased region" description="Low complexity" evidence="4">
    <location>
        <begin position="2181"/>
        <end position="2191"/>
    </location>
</feature>
<feature type="region of interest" description="Disordered" evidence="4">
    <location>
        <begin position="538"/>
        <end position="616"/>
    </location>
</feature>
<feature type="region of interest" description="Disordered" evidence="4">
    <location>
        <begin position="1861"/>
        <end position="1942"/>
    </location>
</feature>
<dbReference type="GO" id="GO:0006895">
    <property type="term" value="P:Golgi to endosome transport"/>
    <property type="evidence" value="ECO:0007669"/>
    <property type="project" value="InterPro"/>
</dbReference>
<dbReference type="RefSeq" id="XP_029221128.1">
    <property type="nucleotide sequence ID" value="XM_029362163.1"/>
</dbReference>
<keyword evidence="2" id="KW-0653">Protein transport</keyword>
<dbReference type="InterPro" id="IPR007249">
    <property type="entry name" value="DOP1_N"/>
</dbReference>
<feature type="region of interest" description="Disordered" evidence="4">
    <location>
        <begin position="1"/>
        <end position="68"/>
    </location>
</feature>
<evidence type="ECO:0000256" key="1">
    <source>
        <dbReference type="ARBA" id="ARBA00022448"/>
    </source>
</evidence>
<evidence type="ECO:0000259" key="6">
    <source>
        <dbReference type="Pfam" id="PF24598"/>
    </source>
</evidence>
<evidence type="ECO:0000259" key="5">
    <source>
        <dbReference type="Pfam" id="PF04118"/>
    </source>
</evidence>
<feature type="domain" description="DOP1-like C-terminal" evidence="6">
    <location>
        <begin position="2539"/>
        <end position="2704"/>
    </location>
</feature>
<feature type="compositionally biased region" description="Acidic residues" evidence="4">
    <location>
        <begin position="2788"/>
        <end position="2797"/>
    </location>
</feature>
<proteinExistence type="inferred from homology"/>
<protein>
    <submittedName>
        <fullName evidence="7">Uncharacterized protein</fullName>
    </submittedName>
</protein>
<evidence type="ECO:0000313" key="7">
    <source>
        <dbReference type="EMBL" id="PFH37119.1"/>
    </source>
</evidence>
<dbReference type="Pfam" id="PF24598">
    <property type="entry name" value="DOP1_C"/>
    <property type="match status" value="1"/>
</dbReference>
<comment type="caution">
    <text evidence="7">The sequence shown here is derived from an EMBL/GenBank/DDBJ whole genome shotgun (WGS) entry which is preliminary data.</text>
</comment>
<dbReference type="Proteomes" id="UP000224006">
    <property type="component" value="Chromosome II"/>
</dbReference>
<dbReference type="InterPro" id="IPR040314">
    <property type="entry name" value="DOP1"/>
</dbReference>
<dbReference type="Pfam" id="PF04118">
    <property type="entry name" value="Dopey_N"/>
    <property type="match status" value="1"/>
</dbReference>
<feature type="region of interest" description="Disordered" evidence="4">
    <location>
        <begin position="2722"/>
        <end position="2849"/>
    </location>
</feature>
<feature type="compositionally biased region" description="Basic and acidic residues" evidence="4">
    <location>
        <begin position="1882"/>
        <end position="1942"/>
    </location>
</feature>
<feature type="compositionally biased region" description="Low complexity" evidence="4">
    <location>
        <begin position="1385"/>
        <end position="1400"/>
    </location>
</feature>
<evidence type="ECO:0000256" key="2">
    <source>
        <dbReference type="ARBA" id="ARBA00022927"/>
    </source>
</evidence>
<keyword evidence="1" id="KW-0813">Transport</keyword>
<dbReference type="GO" id="GO:0015031">
    <property type="term" value="P:protein transport"/>
    <property type="evidence" value="ECO:0007669"/>
    <property type="project" value="UniProtKB-KW"/>
</dbReference>
<dbReference type="PANTHER" id="PTHR14042:SF24">
    <property type="entry name" value="PROTEIN DOPEY-1 HOMOLOG"/>
    <property type="match status" value="1"/>
</dbReference>
<feature type="compositionally biased region" description="Basic and acidic residues" evidence="4">
    <location>
        <begin position="2752"/>
        <end position="2787"/>
    </location>
</feature>
<comment type="similarity">
    <text evidence="3">Belongs to the DOP1 family.</text>
</comment>
<organism evidence="7 8">
    <name type="scientific">Besnoitia besnoiti</name>
    <name type="common">Apicomplexan protozoan</name>
    <dbReference type="NCBI Taxonomy" id="94643"/>
    <lineage>
        <taxon>Eukaryota</taxon>
        <taxon>Sar</taxon>
        <taxon>Alveolata</taxon>
        <taxon>Apicomplexa</taxon>
        <taxon>Conoidasida</taxon>
        <taxon>Coccidia</taxon>
        <taxon>Eucoccidiorida</taxon>
        <taxon>Eimeriorina</taxon>
        <taxon>Sarcocystidae</taxon>
        <taxon>Besnoitia</taxon>
    </lineage>
</organism>
<dbReference type="InterPro" id="IPR016024">
    <property type="entry name" value="ARM-type_fold"/>
</dbReference>
<dbReference type="GeneID" id="40308558"/>
<feature type="region of interest" description="Disordered" evidence="4">
    <location>
        <begin position="1720"/>
        <end position="1752"/>
    </location>
</feature>
<dbReference type="KEGG" id="bbes:BESB_035770"/>
<feature type="compositionally biased region" description="Low complexity" evidence="4">
    <location>
        <begin position="735"/>
        <end position="751"/>
    </location>
</feature>
<dbReference type="InterPro" id="IPR011989">
    <property type="entry name" value="ARM-like"/>
</dbReference>
<feature type="compositionally biased region" description="Low complexity" evidence="4">
    <location>
        <begin position="2734"/>
        <end position="2747"/>
    </location>
</feature>
<keyword evidence="8" id="KW-1185">Reference proteome</keyword>
<feature type="compositionally biased region" description="Low complexity" evidence="4">
    <location>
        <begin position="1720"/>
        <end position="1731"/>
    </location>
</feature>
<feature type="domain" description="DOP1 N-terminal" evidence="5">
    <location>
        <begin position="75"/>
        <end position="375"/>
    </location>
</feature>
<reference evidence="7 8" key="1">
    <citation type="submission" date="2017-09" db="EMBL/GenBank/DDBJ databases">
        <title>Genome sequencing of Besnoitia besnoiti strain Bb-Ger1.</title>
        <authorList>
            <person name="Schares G."/>
            <person name="Venepally P."/>
            <person name="Lorenzi H.A."/>
        </authorList>
    </citation>
    <scope>NUCLEOTIDE SEQUENCE [LARGE SCALE GENOMIC DNA]</scope>
    <source>
        <strain evidence="7 8">Bb-Ger1</strain>
    </source>
</reference>
<sequence>MSSSPGASPPGRLEGGGGSSPTPSSPVPRTKQGSSSSLRHGRPDDPSASGMRNARNERQHSPHGHREVIVWDGPEARRYEAEVLAVLHSFDKAKEWADLNNCLQKLLRVFSPPTTSSFAFSAAAPPPFFPFIPHKAVVAKRLAQCLNPLLPSGVHTRALETYAAIFERIGPDGLSGDLAIYSAGLLPFFQDGATHVKPLFLDLINAYYLPLGRQLIPCLSGLLVSVLPGLDDDKAPVFTYVLSTVWRLRDCVGERTFAAALWLALRRASRVRLAALSVLNQLITPSLPALLDDKERISALLPDREELVIGALEATFGDPSPLVKRQLLDVLIKDFPFDRPLLTRRETVRLLRAALRVLPLREWSLTRRFIQWITTHPDGILDVIDLSFLSKHVKGPLIETFKLELESHPSSTKEATYPLKSLSILIVDNEDLDGIAQELMPSLTVPLLRYLLRESANPTWGTSVLQESQQLFHAKLTQPDWAWAALGLEMQRMLSSIAPGSSSFSSVLSRADAAEGCVEVLLLASLYLSRAEGSTLPPEEASAAVEHGQPGAAAGRDEAPARAEAAPARGGGADLLGAEGTGERRSEAATLGLVDPREARSAHDEEDRENPLKPSRSVMGVEGLCGMLSLLSDILEGLHVLAPTFDSTPMTDGLLQTSRDCLLRVEEALHVHRLRRPRRQTSALLTLRRLSAVSNASASPAVGPPGDLAEGEDLLVIAHAGAASGAASAASGWASAASSPRRGPSSLPASRLETGSEQGDACASGEPAAHAHVRETPAGPAAASATAASVLSSSPLSPAGSRKGSSGCATDGLLSTREVNLERKKKRFLCAVQGFLAYTEALWIGIRANADSVEPRILATLDLLSDLQVTLYRMHTDLLAEFEGGETLGTPPSSGAEAEDAARRLARSGRAAAAAAAADGAAADEESSEGRSEGCFSSPWPGGCLPTWFCALLECSQVRPLPVACRALQSFLHLFNAFSPARRRFIVLNTSHCDEAAVRLWEALAVRGLDGEPRGVRAPSAVADLLLQLEASCCPEKEDVVQAVLLRALQAPNPQTRCEAIERFSLLWRCAHLQRRAVQQPLYALPTLVVLRALEETEPRIRHAARAFLRQAVHHLPHVLDPIFELLLHVDAPPAAPGELPDEGGGEPSSVSSPLTLCRPPPAGQEVASRLSSPLHLQCASPAAAQPPSARLVPLHASSSPCLPASAFVARALPVAASSPCLPAPSSFSPPAPSSVCPAAERTLDALRLLSSMLQCEGQLLTERMQSFLVAEPLQVRNALHSALLADAARPLESQPGGGSRKPTPAAEEGDDSRGGPERTPAGAYGDCVTVDYVDLFSVVALRFLRLTHPPSCAHDALLPGSTASSLSPGSLPHGASPLEDLGHASAPGEAAGRSPSPSPSVVASGRAALACAAGGASSAFAAVRGAAVELLHLFISSIHPVSRAKEVACLVTVPLVAALHEAVHNADAAMQSQLLRLLRVVMLQSTSPGPSCSPSARYLLAHSQLQLQQNLALQQQLQQLALFPAADALGGRAPRPVQPLGGAAAAPFPLFAAAVEAKKATLLPQLRALPEQAAAFLPVLLRSMDLCAGGEVRADRLSPEERNSGEAALRPSGAGDNNVEQSVDLATLYLKYLGAAQLAEASYTLIHFFCSQIMFAVRPAPSVFSSHVSSSAPALTSSSSSWHLRISSSSLSVLPGPRAATFASLPYTPLLASSPSCSSSSLSSPSLSSLGAKEAPAERRRRRDEACDGSGARPPCVALPASLLFLDGLSQVLQFLVEKASASSLEAEDSAQAPGGPFSPFFDLFAWSGGGGGAGSSRLSGESGVCRLEDRLAHVTALLPTIVFSCVAAVSATLPRLEPAARGRRAPSRVEGGRARRRHSTTRESKKAAGDEEPAPRDAEAQAEVEPRREGGRARFGGREAAGRRRADEMREEDADRQVADLDAKRNEEAVRMKVTAVMETLFTAFPRHFVQSCLAVWALGLNEEGDKLVALLFILKQCRNTVLTGLLPPLIAVFSESLRGSPAATHPLGVPPRPPNFASLSPAASFASFALARGSDKEGGLPRLLYASPAFSSSSFSSSFASSFLSPPFADVRLTRQRESVFLHFVYSLVVSAYPPLSVQRRLQTLPAAASSVAAAGAKKDALASSATDYLRLKTPPSAVESPAHTPRAALPSRPPAPSAAAGRADAEPGGEAGALHFGEAAAAAAAPLYSLKVADVSLLPPSPFPALGAVSVQDEVEAVWRGLLQLVSAFVAHPRQPVSVLWLLSLLLALDRVKAAKEATMASKKTRKELQELFRFAIFIAARQFGARVASASGNVFDVLSPLPPTADIVNQAVTLTQTPSSGLTPAGAPSSHGGAEREADGWEVERLRRASEQQGLRSRPSLASPPCLMTINKILIEKQLVAALVPTDAVEVAAHHALAVILMFLVEVGEINRRSPMTALFLQVLCDDFPVYVLPALHNQSPQGFSYRYLILCVLRYFPTRLFPAGLSMMKKALLENLPLLSFFSIDRRTLRSWERIGARVVSSDPQKLDVLLPSPHAGVFASKESDLSHRLRYLKRLAFLLLCSSKDVFQPQLAVVLEKLTEALKLNAANQAPGLTEQVFLCIRVLLLRLSSSALTPVWPIVLTELIKVFSSATSAATSPRSPPASALPASPCSSSSFVQAPASAPSLSLLLAALKVVDLAALLDLPEFRLYQWMFVEEHLFSNQLGAPADAAAAGAALEKNEQETAEKAGAQDGAGAAASGVSSRVGEKKSGERAEAADTPQGERESEAPEAEGAQKRVEQTEEGGEDVDASAEGQTRGEEPGVGTELEGAQAVEADQAAADTNEVDEAASDKEGAEPEERDDLMMFTPFSALLAQWDGGRAIAAQPSSSVSSSASVCGAESAAKGAARQPEEAAHAGGASVGDKGPREREKREDEALRCEGDGVSLSEETRAGRQRPAEQLARAARELNTASVSGTLLRTELDESLVERSIENDLLEVSDDLLDLWADMDCPSLLAHLWELYSCGFDMLLPAAPAMSPSGGLSSAGTL</sequence>
<feature type="region of interest" description="Disordered" evidence="4">
    <location>
        <begin position="2342"/>
        <end position="2366"/>
    </location>
</feature>
<name>A0A2A9MGT2_BESBE</name>
<dbReference type="GO" id="GO:0005829">
    <property type="term" value="C:cytosol"/>
    <property type="evidence" value="ECO:0007669"/>
    <property type="project" value="GOC"/>
</dbReference>
<evidence type="ECO:0000313" key="8">
    <source>
        <dbReference type="Proteomes" id="UP000224006"/>
    </source>
</evidence>
<dbReference type="GO" id="GO:0005768">
    <property type="term" value="C:endosome"/>
    <property type="evidence" value="ECO:0007669"/>
    <property type="project" value="TreeGrafter"/>
</dbReference>
<dbReference type="EMBL" id="NWUJ01000002">
    <property type="protein sequence ID" value="PFH37119.1"/>
    <property type="molecule type" value="Genomic_DNA"/>
</dbReference>
<feature type="region of interest" description="Disordered" evidence="4">
    <location>
        <begin position="1364"/>
        <end position="1400"/>
    </location>
</feature>
<feature type="region of interest" description="Disordered" evidence="4">
    <location>
        <begin position="1597"/>
        <end position="1617"/>
    </location>
</feature>
<feature type="compositionally biased region" description="Basic and acidic residues" evidence="4">
    <location>
        <begin position="54"/>
        <end position="68"/>
    </location>
</feature>